<dbReference type="Proteomes" id="UP000177614">
    <property type="component" value="Unassembled WGS sequence"/>
</dbReference>
<dbReference type="InterPro" id="IPR000085">
    <property type="entry name" value="RuvA"/>
</dbReference>
<comment type="function">
    <text evidence="6">The RuvA-RuvB-RuvC complex processes Holliday junction (HJ) DNA during genetic recombination and DNA repair, while the RuvA-RuvB complex plays an important role in the rescue of blocked DNA replication forks via replication fork reversal (RFR). RuvA specifically binds to HJ cruciform DNA, conferring on it an open structure. The RuvB hexamer acts as an ATP-dependent pump, pulling dsDNA into and through the RuvAB complex. HJ branch migration allows RuvC to scan DNA until it finds its consensus sequence, where it cleaves and resolves the cruciform DNA.</text>
</comment>
<dbReference type="GO" id="GO:0005524">
    <property type="term" value="F:ATP binding"/>
    <property type="evidence" value="ECO:0007669"/>
    <property type="project" value="InterPro"/>
</dbReference>
<keyword evidence="5 6" id="KW-0234">DNA repair</keyword>
<accession>A0A1F4XL21</accession>
<keyword evidence="4 6" id="KW-0233">DNA recombination</keyword>
<evidence type="ECO:0000256" key="2">
    <source>
        <dbReference type="ARBA" id="ARBA00022763"/>
    </source>
</evidence>
<dbReference type="Gene3D" id="2.40.50.140">
    <property type="entry name" value="Nucleic acid-binding proteins"/>
    <property type="match status" value="1"/>
</dbReference>
<dbReference type="HAMAP" id="MF_00031">
    <property type="entry name" value="DNA_HJ_migration_RuvA"/>
    <property type="match status" value="1"/>
</dbReference>
<comment type="subcellular location">
    <subcellularLocation>
        <location evidence="6">Cytoplasm</location>
    </subcellularLocation>
</comment>
<evidence type="ECO:0000256" key="3">
    <source>
        <dbReference type="ARBA" id="ARBA00023125"/>
    </source>
</evidence>
<evidence type="ECO:0000256" key="4">
    <source>
        <dbReference type="ARBA" id="ARBA00023172"/>
    </source>
</evidence>
<feature type="domain" description="Helix-hairpin-helix DNA-binding motif class 1" evidence="7">
    <location>
        <begin position="104"/>
        <end position="123"/>
    </location>
</feature>
<dbReference type="SMART" id="SM00278">
    <property type="entry name" value="HhH1"/>
    <property type="match status" value="2"/>
</dbReference>
<comment type="caution">
    <text evidence="8">The sequence shown here is derived from an EMBL/GenBank/DDBJ whole genome shotgun (WGS) entry which is preliminary data.</text>
</comment>
<dbReference type="Gene3D" id="1.10.150.20">
    <property type="entry name" value="5' to 3' exonuclease, C-terminal subdomain"/>
    <property type="match status" value="1"/>
</dbReference>
<keyword evidence="8" id="KW-0378">Hydrolase</keyword>
<gene>
    <name evidence="6" type="primary">ruvA</name>
    <name evidence="8" type="ORF">A2V81_02110</name>
</gene>
<dbReference type="GO" id="GO:0048476">
    <property type="term" value="C:Holliday junction resolvase complex"/>
    <property type="evidence" value="ECO:0007669"/>
    <property type="project" value="UniProtKB-UniRule"/>
</dbReference>
<name>A0A1F4XL21_9BACT</name>
<dbReference type="NCBIfam" id="TIGR00084">
    <property type="entry name" value="ruvA"/>
    <property type="match status" value="1"/>
</dbReference>
<sequence>MIHYLSGTIIDVDNNLLLVENNGIGYEIFVPHNQSYHKRGNIQLFVYPHITSEQYQLYGFGTREEKKWFKRLINISGIGPKTALNILSSGLDRLLRAITEKNKGFFESVSGIGKKTALKIMIELVEVPTDLAPTLGGNSAYQEAFTTLSRLGYESHIIQELLKNSSTKASAGELVTLAIKKHAQKS</sequence>
<evidence type="ECO:0000256" key="1">
    <source>
        <dbReference type="ARBA" id="ARBA00022490"/>
    </source>
</evidence>
<dbReference type="GO" id="GO:0000400">
    <property type="term" value="F:four-way junction DNA binding"/>
    <property type="evidence" value="ECO:0007669"/>
    <property type="project" value="UniProtKB-UniRule"/>
</dbReference>
<comment type="caution">
    <text evidence="6">Lacks conserved residue(s) required for the propagation of feature annotation.</text>
</comment>
<evidence type="ECO:0000259" key="7">
    <source>
        <dbReference type="SMART" id="SM00278"/>
    </source>
</evidence>
<dbReference type="InterPro" id="IPR010994">
    <property type="entry name" value="RuvA_2-like"/>
</dbReference>
<dbReference type="InterPro" id="IPR013849">
    <property type="entry name" value="DNA_helicase_Holl-junc_RuvA_I"/>
</dbReference>
<dbReference type="SUPFAM" id="SSF50249">
    <property type="entry name" value="Nucleic acid-binding proteins"/>
    <property type="match status" value="1"/>
</dbReference>
<feature type="domain" description="Helix-hairpin-helix DNA-binding motif class 1" evidence="7">
    <location>
        <begin position="70"/>
        <end position="89"/>
    </location>
</feature>
<dbReference type="EMBL" id="MEWR01000008">
    <property type="protein sequence ID" value="OGC82308.1"/>
    <property type="molecule type" value="Genomic_DNA"/>
</dbReference>
<comment type="subunit">
    <text evidence="6">Homotetramer. Forms an RuvA(8)-RuvB(12)-Holliday junction (HJ) complex. HJ DNA is sandwiched between 2 RuvA tetramers; dsDNA enters through RuvA and exits via RuvB. An RuvB hexamer assembles on each DNA strand where it exits the tetramer. Each RuvB hexamer is contacted by two RuvA subunits (via domain III) on 2 adjacent RuvB subunits; this complex drives branch migration. In the full resolvosome a probable DNA-RuvA(4)-RuvB(12)-RuvC(2) complex forms which resolves the HJ.</text>
</comment>
<dbReference type="STRING" id="1817814.A2V81_02110"/>
<dbReference type="GO" id="GO:0009378">
    <property type="term" value="F:four-way junction helicase activity"/>
    <property type="evidence" value="ECO:0007669"/>
    <property type="project" value="InterPro"/>
</dbReference>
<reference evidence="8 9" key="1">
    <citation type="journal article" date="2016" name="Nat. Commun.">
        <title>Thousands of microbial genomes shed light on interconnected biogeochemical processes in an aquifer system.</title>
        <authorList>
            <person name="Anantharaman K."/>
            <person name="Brown C.T."/>
            <person name="Hug L.A."/>
            <person name="Sharon I."/>
            <person name="Castelle C.J."/>
            <person name="Probst A.J."/>
            <person name="Thomas B.C."/>
            <person name="Singh A."/>
            <person name="Wilkins M.J."/>
            <person name="Karaoz U."/>
            <person name="Brodie E.L."/>
            <person name="Williams K.H."/>
            <person name="Hubbard S.S."/>
            <person name="Banfield J.F."/>
        </authorList>
    </citation>
    <scope>NUCLEOTIDE SEQUENCE [LARGE SCALE GENOMIC DNA]</scope>
</reference>
<organism evidence="8 9">
    <name type="scientific">Candidatus Abawacabacteria bacterium RBG_16_42_10</name>
    <dbReference type="NCBI Taxonomy" id="1817814"/>
    <lineage>
        <taxon>Bacteria</taxon>
        <taxon>Candidatus Abawacaibacteriota</taxon>
    </lineage>
</organism>
<keyword evidence="8" id="KW-0547">Nucleotide-binding</keyword>
<evidence type="ECO:0000256" key="5">
    <source>
        <dbReference type="ARBA" id="ARBA00023204"/>
    </source>
</evidence>
<dbReference type="SUPFAM" id="SSF47781">
    <property type="entry name" value="RuvA domain 2-like"/>
    <property type="match status" value="1"/>
</dbReference>
<dbReference type="GO" id="GO:0005737">
    <property type="term" value="C:cytoplasm"/>
    <property type="evidence" value="ECO:0007669"/>
    <property type="project" value="UniProtKB-SubCell"/>
</dbReference>
<keyword evidence="2 6" id="KW-0227">DNA damage</keyword>
<dbReference type="InterPro" id="IPR003583">
    <property type="entry name" value="Hlx-hairpin-Hlx_DNA-bd_motif"/>
</dbReference>
<comment type="domain">
    <text evidence="6">Has three domains with a flexible linker between the domains II and III and assumes an 'L' shape. Domain III is highly mobile and contacts RuvB.</text>
</comment>
<dbReference type="InterPro" id="IPR012340">
    <property type="entry name" value="NA-bd_OB-fold"/>
</dbReference>
<proteinExistence type="inferred from homology"/>
<dbReference type="GO" id="GO:0006281">
    <property type="term" value="P:DNA repair"/>
    <property type="evidence" value="ECO:0007669"/>
    <property type="project" value="UniProtKB-UniRule"/>
</dbReference>
<keyword evidence="3 6" id="KW-0238">DNA-binding</keyword>
<dbReference type="AlphaFoldDB" id="A0A1F4XL21"/>
<evidence type="ECO:0000313" key="8">
    <source>
        <dbReference type="EMBL" id="OGC82308.1"/>
    </source>
</evidence>
<comment type="similarity">
    <text evidence="6">Belongs to the RuvA family.</text>
</comment>
<evidence type="ECO:0000256" key="6">
    <source>
        <dbReference type="HAMAP-Rule" id="MF_00031"/>
    </source>
</evidence>
<keyword evidence="1 6" id="KW-0963">Cytoplasm</keyword>
<evidence type="ECO:0000313" key="9">
    <source>
        <dbReference type="Proteomes" id="UP000177614"/>
    </source>
</evidence>
<dbReference type="Pfam" id="PF14520">
    <property type="entry name" value="HHH_5"/>
    <property type="match status" value="1"/>
</dbReference>
<feature type="region of interest" description="Domain III" evidence="6">
    <location>
        <begin position="137"/>
        <end position="186"/>
    </location>
</feature>
<dbReference type="GO" id="GO:0006310">
    <property type="term" value="P:DNA recombination"/>
    <property type="evidence" value="ECO:0007669"/>
    <property type="project" value="UniProtKB-UniRule"/>
</dbReference>
<dbReference type="Pfam" id="PF01330">
    <property type="entry name" value="RuvA_N"/>
    <property type="match status" value="1"/>
</dbReference>
<keyword evidence="8" id="KW-0067">ATP-binding</keyword>
<protein>
    <recommendedName>
        <fullName evidence="6">Holliday junction branch migration complex subunit RuvA</fullName>
    </recommendedName>
</protein>
<keyword evidence="8" id="KW-0347">Helicase</keyword>